<evidence type="ECO:0000256" key="4">
    <source>
        <dbReference type="SAM" id="MobiDB-lite"/>
    </source>
</evidence>
<accession>A0A6D2I4S0</accession>
<gene>
    <name evidence="6" type="ORF">MERR_LOCUS7613</name>
</gene>
<evidence type="ECO:0000256" key="1">
    <source>
        <dbReference type="ARBA" id="ARBA00004123"/>
    </source>
</evidence>
<keyword evidence="3" id="KW-0539">Nucleus</keyword>
<dbReference type="Pfam" id="PF13713">
    <property type="entry name" value="BRX_N"/>
    <property type="match status" value="1"/>
</dbReference>
<feature type="compositionally biased region" description="Polar residues" evidence="4">
    <location>
        <begin position="83"/>
        <end position="100"/>
    </location>
</feature>
<dbReference type="EMBL" id="CACVBM020000543">
    <property type="protein sequence ID" value="CAA7020378.1"/>
    <property type="molecule type" value="Genomic_DNA"/>
</dbReference>
<comment type="caution">
    <text evidence="6">The sequence shown here is derived from an EMBL/GenBank/DDBJ whole genome shotgun (WGS) entry which is preliminary data.</text>
</comment>
<comment type="subcellular location">
    <subcellularLocation>
        <location evidence="1">Nucleus</location>
    </subcellularLocation>
</comment>
<dbReference type="AlphaFoldDB" id="A0A6D2I4S0"/>
<dbReference type="InterPro" id="IPR013591">
    <property type="entry name" value="Brevis_radix_dom"/>
</dbReference>
<comment type="similarity">
    <text evidence="2">Belongs to the BRX family.</text>
</comment>
<protein>
    <recommendedName>
        <fullName evidence="5">BRX domain-containing protein</fullName>
    </recommendedName>
</protein>
<evidence type="ECO:0000259" key="5">
    <source>
        <dbReference type="PROSITE" id="PS51514"/>
    </source>
</evidence>
<feature type="region of interest" description="Disordered" evidence="4">
    <location>
        <begin position="201"/>
        <end position="278"/>
    </location>
</feature>
<evidence type="ECO:0000313" key="6">
    <source>
        <dbReference type="EMBL" id="CAA7020378.1"/>
    </source>
</evidence>
<feature type="region of interest" description="Disordered" evidence="4">
    <location>
        <begin position="1"/>
        <end position="106"/>
    </location>
</feature>
<feature type="domain" description="BRX" evidence="5">
    <location>
        <begin position="275"/>
        <end position="330"/>
    </location>
</feature>
<dbReference type="GO" id="GO:0005634">
    <property type="term" value="C:nucleus"/>
    <property type="evidence" value="ECO:0007669"/>
    <property type="project" value="UniProtKB-SubCell"/>
</dbReference>
<sequence>MADRGDDEEEDGARESTTPNTKEAVKSLTTQIKDMASKFSGAHKQSKPTTSGSSSSNLRKEHRKFPDFDTASENAPYPYPYTGGSTSSTPAWDFNSSSHHQPGRADSRFTSMYGGERERESISAQSCDVVLEDDEPKEWMAQVEPGVHITFVSLPNGGNDLKRIRFSREVFDKWQAQRWWGENYDRIVELYNVQRFNRQALQTPGRSEDQSQRDSTYTRIESARESRDWTPRNNFRPQGGNVPHHFYGPPMDAARTTTSSRDEPPSVSNASEMQPEWVEEDEPGVYITIRQLPDGTRELRRVRFSREKFGEVHAKTWWEQNRDRIQTQYL</sequence>
<proteinExistence type="inferred from homology"/>
<dbReference type="InterPro" id="IPR027988">
    <property type="entry name" value="BRX_N"/>
</dbReference>
<dbReference type="PROSITE" id="PS51514">
    <property type="entry name" value="BRX"/>
    <property type="match status" value="2"/>
</dbReference>
<dbReference type="PANTHER" id="PTHR46058">
    <property type="entry name" value="PROTEIN BREVIS RADIX-LIKE 1"/>
    <property type="match status" value="1"/>
</dbReference>
<dbReference type="Proteomes" id="UP000467841">
    <property type="component" value="Unassembled WGS sequence"/>
</dbReference>
<evidence type="ECO:0000256" key="2">
    <source>
        <dbReference type="ARBA" id="ARBA00009057"/>
    </source>
</evidence>
<name>A0A6D2I4S0_9BRAS</name>
<keyword evidence="7" id="KW-1185">Reference proteome</keyword>
<feature type="compositionally biased region" description="Polar residues" evidence="4">
    <location>
        <begin position="16"/>
        <end position="32"/>
    </location>
</feature>
<organism evidence="6 7">
    <name type="scientific">Microthlaspi erraticum</name>
    <dbReference type="NCBI Taxonomy" id="1685480"/>
    <lineage>
        <taxon>Eukaryota</taxon>
        <taxon>Viridiplantae</taxon>
        <taxon>Streptophyta</taxon>
        <taxon>Embryophyta</taxon>
        <taxon>Tracheophyta</taxon>
        <taxon>Spermatophyta</taxon>
        <taxon>Magnoliopsida</taxon>
        <taxon>eudicotyledons</taxon>
        <taxon>Gunneridae</taxon>
        <taxon>Pentapetalae</taxon>
        <taxon>rosids</taxon>
        <taxon>malvids</taxon>
        <taxon>Brassicales</taxon>
        <taxon>Brassicaceae</taxon>
        <taxon>Coluteocarpeae</taxon>
        <taxon>Microthlaspi</taxon>
    </lineage>
</organism>
<evidence type="ECO:0000256" key="3">
    <source>
        <dbReference type="ARBA" id="ARBA00023242"/>
    </source>
</evidence>
<feature type="compositionally biased region" description="Acidic residues" evidence="4">
    <location>
        <begin position="1"/>
        <end position="12"/>
    </location>
</feature>
<dbReference type="OrthoDB" id="10250282at2759"/>
<evidence type="ECO:0000313" key="7">
    <source>
        <dbReference type="Proteomes" id="UP000467841"/>
    </source>
</evidence>
<feature type="domain" description="BRX" evidence="5">
    <location>
        <begin position="137"/>
        <end position="192"/>
    </location>
</feature>
<dbReference type="Pfam" id="PF08381">
    <property type="entry name" value="BRX"/>
    <property type="match status" value="2"/>
</dbReference>
<reference evidence="6" key="1">
    <citation type="submission" date="2020-01" db="EMBL/GenBank/DDBJ databases">
        <authorList>
            <person name="Mishra B."/>
        </authorList>
    </citation>
    <scope>NUCLEOTIDE SEQUENCE [LARGE SCALE GENOMIC DNA]</scope>
</reference>
<dbReference type="PANTHER" id="PTHR46058:SF26">
    <property type="entry name" value="PROTEIN BREVIS RADIX-LIKE 1"/>
    <property type="match status" value="1"/>
</dbReference>
<feature type="compositionally biased region" description="Basic and acidic residues" evidence="4">
    <location>
        <begin position="221"/>
        <end position="230"/>
    </location>
</feature>
<dbReference type="InterPro" id="IPR044532">
    <property type="entry name" value="BRX-like"/>
</dbReference>